<feature type="compositionally biased region" description="Polar residues" evidence="2">
    <location>
        <begin position="289"/>
        <end position="304"/>
    </location>
</feature>
<dbReference type="AlphaFoldDB" id="A0A914QKU9"/>
<evidence type="ECO:0000256" key="1">
    <source>
        <dbReference type="SAM" id="Coils"/>
    </source>
</evidence>
<keyword evidence="3" id="KW-1185">Reference proteome</keyword>
<evidence type="ECO:0000313" key="4">
    <source>
        <dbReference type="WBParaSite" id="PDA_v2.g4176.t1"/>
    </source>
</evidence>
<evidence type="ECO:0000256" key="2">
    <source>
        <dbReference type="SAM" id="MobiDB-lite"/>
    </source>
</evidence>
<accession>A0A914QKU9</accession>
<keyword evidence="1" id="KW-0175">Coiled coil</keyword>
<dbReference type="WBParaSite" id="PDA_v2.g4176.t1">
    <property type="protein sequence ID" value="PDA_v2.g4176.t1"/>
    <property type="gene ID" value="PDA_v2.g4176"/>
</dbReference>
<feature type="compositionally biased region" description="Polar residues" evidence="2">
    <location>
        <begin position="90"/>
        <end position="99"/>
    </location>
</feature>
<feature type="region of interest" description="Disordered" evidence="2">
    <location>
        <begin position="215"/>
        <end position="305"/>
    </location>
</feature>
<feature type="compositionally biased region" description="Polar residues" evidence="2">
    <location>
        <begin position="253"/>
        <end position="266"/>
    </location>
</feature>
<reference evidence="4" key="1">
    <citation type="submission" date="2022-11" db="UniProtKB">
        <authorList>
            <consortium name="WormBaseParasite"/>
        </authorList>
    </citation>
    <scope>IDENTIFICATION</scope>
</reference>
<feature type="coiled-coil region" evidence="1">
    <location>
        <begin position="45"/>
        <end position="79"/>
    </location>
</feature>
<protein>
    <submittedName>
        <fullName evidence="4">Uncharacterized protein</fullName>
    </submittedName>
</protein>
<feature type="compositionally biased region" description="Basic and acidic residues" evidence="2">
    <location>
        <begin position="230"/>
        <end position="252"/>
    </location>
</feature>
<evidence type="ECO:0000313" key="3">
    <source>
        <dbReference type="Proteomes" id="UP000887578"/>
    </source>
</evidence>
<feature type="region of interest" description="Disordered" evidence="2">
    <location>
        <begin position="89"/>
        <end position="113"/>
    </location>
</feature>
<sequence length="371" mass="43571">MLKILKIPLNSFLGPYERRSSTPPPSRIYGNFARPYNLPRKVNQAREVDNQAREVGNQAREFRNQAREVGNQAREVNNQAREVVDAASAGTRNHVNPQNEFRDSSRSQEPIRPPLNRLASPIPALSLNMHHLPPPPVVPIEDEYPNDAMSHYSSEMNFYPKREAFVNSQDELQLVEDDEDLERPFETNGNDYNDNHQRLSNAEFRVHVQEPEYNHHSINRYDENWQGERGSQRDFRRDEDHANLRPLERNHNDLNGNHQQSPNSGFETDDNIQARDVHEQQQPPRRPRSASQWPENRFGQNIPQRNFYNFDDNRNFLAIVQPNANENHQEPTNTGLQPLANDAFEQQRESPPWKMAIEKWLKESEPYWRFY</sequence>
<name>A0A914QKU9_9BILA</name>
<proteinExistence type="predicted"/>
<dbReference type="Proteomes" id="UP000887578">
    <property type="component" value="Unplaced"/>
</dbReference>
<organism evidence="3 4">
    <name type="scientific">Panagrolaimus davidi</name>
    <dbReference type="NCBI Taxonomy" id="227884"/>
    <lineage>
        <taxon>Eukaryota</taxon>
        <taxon>Metazoa</taxon>
        <taxon>Ecdysozoa</taxon>
        <taxon>Nematoda</taxon>
        <taxon>Chromadorea</taxon>
        <taxon>Rhabditida</taxon>
        <taxon>Tylenchina</taxon>
        <taxon>Panagrolaimomorpha</taxon>
        <taxon>Panagrolaimoidea</taxon>
        <taxon>Panagrolaimidae</taxon>
        <taxon>Panagrolaimus</taxon>
    </lineage>
</organism>